<gene>
    <name evidence="8" type="ORF">IC621_13700</name>
</gene>
<comment type="catalytic activity">
    <reaction evidence="5">
        <text>N-acetyl-(2S,6S)-2,6-diaminopimelate + H2O = (2S,6S)-2,6-diaminopimelate + acetate</text>
        <dbReference type="Rhea" id="RHEA:20405"/>
        <dbReference type="ChEBI" id="CHEBI:15377"/>
        <dbReference type="ChEBI" id="CHEBI:30089"/>
        <dbReference type="ChEBI" id="CHEBI:57609"/>
        <dbReference type="ChEBI" id="CHEBI:58767"/>
        <dbReference type="EC" id="3.5.1.47"/>
    </reaction>
</comment>
<feature type="binding site" evidence="6">
    <location>
        <position position="128"/>
    </location>
    <ligand>
        <name>Mn(2+)</name>
        <dbReference type="ChEBI" id="CHEBI:29035"/>
        <label>2</label>
    </ligand>
</feature>
<dbReference type="Proteomes" id="UP000626844">
    <property type="component" value="Unassembled WGS sequence"/>
</dbReference>
<evidence type="ECO:0000256" key="4">
    <source>
        <dbReference type="ARBA" id="ARBA00023154"/>
    </source>
</evidence>
<dbReference type="InterPro" id="IPR002933">
    <property type="entry name" value="Peptidase_M20"/>
</dbReference>
<keyword evidence="9" id="KW-1185">Reference proteome</keyword>
<comment type="caution">
    <text evidence="8">The sequence shown here is derived from an EMBL/GenBank/DDBJ whole genome shotgun (WGS) entry which is preliminary data.</text>
</comment>
<dbReference type="SUPFAM" id="SSF55031">
    <property type="entry name" value="Bacterial exopeptidase dimerisation domain"/>
    <property type="match status" value="1"/>
</dbReference>
<dbReference type="NCBIfam" id="TIGR01891">
    <property type="entry name" value="amidohydrolases"/>
    <property type="match status" value="1"/>
</dbReference>
<keyword evidence="3 5" id="KW-0220">Diaminopimelate biosynthesis</keyword>
<dbReference type="PANTHER" id="PTHR11014:SF98">
    <property type="entry name" value="N-ACETYLDIAMINOPIMELATE DEACETYLASE"/>
    <property type="match status" value="1"/>
</dbReference>
<keyword evidence="6" id="KW-0464">Manganese</keyword>
<evidence type="ECO:0000256" key="1">
    <source>
        <dbReference type="ARBA" id="ARBA00022605"/>
    </source>
</evidence>
<dbReference type="SUPFAM" id="SSF53187">
    <property type="entry name" value="Zn-dependent exopeptidases"/>
    <property type="match status" value="1"/>
</dbReference>
<sequence length="376" mass="41921">MTYEQLIDIRRALHRIPELGFQEYKTQAFLLDYLKSLPNERVEIKSWKTGIFVKINGINPAKTIGYRADIDGLPITEETGFEFQSEHIGQMHACGHDFHMTIALGILTHFARNPIDDDLLFIFQPAEEGPGGAEPMLQSTEMKQWKPDMITALHISPDLPVGSIATKPGLLFANTSELYVDLKGKGGHAAYPHTTQDMVVAACSLVTQLQSIVARNVDPLDSAVVTIGKIAGGTVQNIIAERARIEGTIRTLSVESMKKVKERIEALVHGVEIGYNCEAVIDYGAMYHQVFNEEQLTDEFIEFVNDDPHTKFILCKEAMTGEDFGYMLADIPGFMFWLGVESEYGLHHAKLQPNEEAIIKAVSLMCNYITFKANQG</sequence>
<keyword evidence="6" id="KW-0479">Metal-binding</keyword>
<dbReference type="RefSeq" id="WP_191158887.1">
    <property type="nucleotide sequence ID" value="NZ_JACXAI010000017.1"/>
</dbReference>
<feature type="active site" evidence="5">
    <location>
        <position position="69"/>
    </location>
</feature>
<keyword evidence="1 5" id="KW-0028">Amino-acid biosynthesis</keyword>
<dbReference type="Pfam" id="PF01546">
    <property type="entry name" value="Peptidase_M20"/>
    <property type="match status" value="1"/>
</dbReference>
<dbReference type="FunFam" id="3.30.70.360:FF:000001">
    <property type="entry name" value="N-acetyldiaminopimelate deacetylase"/>
    <property type="match status" value="1"/>
</dbReference>
<dbReference type="PIRSF" id="PIRSF005962">
    <property type="entry name" value="Pept_M20D_amidohydro"/>
    <property type="match status" value="1"/>
</dbReference>
<accession>A0A926S1S6</accession>
<comment type="cofactor">
    <cofactor evidence="6">
        <name>Mn(2+)</name>
        <dbReference type="ChEBI" id="CHEBI:29035"/>
    </cofactor>
    <text evidence="6">The Mn(2+) ion enhances activity.</text>
</comment>
<dbReference type="Gene3D" id="3.40.630.10">
    <property type="entry name" value="Zn peptidases"/>
    <property type="match status" value="1"/>
</dbReference>
<comment type="similarity">
    <text evidence="5">Belongs to the peptidase M20A family. N-acetyldiaminopimelate deacetylase subfamily.</text>
</comment>
<evidence type="ECO:0000256" key="6">
    <source>
        <dbReference type="PIRSR" id="PIRSR005962-1"/>
    </source>
</evidence>
<dbReference type="Pfam" id="PF07687">
    <property type="entry name" value="M20_dimer"/>
    <property type="match status" value="1"/>
</dbReference>
<dbReference type="EMBL" id="JACXAI010000017">
    <property type="protein sequence ID" value="MBD1381289.1"/>
    <property type="molecule type" value="Genomic_DNA"/>
</dbReference>
<dbReference type="PANTHER" id="PTHR11014">
    <property type="entry name" value="PEPTIDASE M20 FAMILY MEMBER"/>
    <property type="match status" value="1"/>
</dbReference>
<comment type="function">
    <text evidence="5">Catalyzes the conversion of N-acetyl-diaminopimelate to diaminopimelate and acetate.</text>
</comment>
<dbReference type="InterPro" id="IPR023905">
    <property type="entry name" value="AcetylDAP_deacetylase"/>
</dbReference>
<evidence type="ECO:0000313" key="8">
    <source>
        <dbReference type="EMBL" id="MBD1381289.1"/>
    </source>
</evidence>
<dbReference type="GO" id="GO:0050118">
    <property type="term" value="F:N-acetyldiaminopimelate deacetylase activity"/>
    <property type="evidence" value="ECO:0007669"/>
    <property type="project" value="UniProtKB-UniRule"/>
</dbReference>
<evidence type="ECO:0000256" key="5">
    <source>
        <dbReference type="HAMAP-Rule" id="MF_01692"/>
    </source>
</evidence>
<dbReference type="InterPro" id="IPR017439">
    <property type="entry name" value="Amidohydrolase"/>
</dbReference>
<dbReference type="GO" id="GO:0019877">
    <property type="term" value="P:diaminopimelate biosynthetic process"/>
    <property type="evidence" value="ECO:0007669"/>
    <property type="project" value="UniProtKB-UniRule"/>
</dbReference>
<dbReference type="GO" id="GO:0046872">
    <property type="term" value="F:metal ion binding"/>
    <property type="evidence" value="ECO:0007669"/>
    <property type="project" value="UniProtKB-KW"/>
</dbReference>
<dbReference type="AlphaFoldDB" id="A0A926S1S6"/>
<dbReference type="EC" id="3.5.1.47" evidence="5"/>
<proteinExistence type="inferred from homology"/>
<feature type="binding site" evidence="6">
    <location>
        <position position="94"/>
    </location>
    <ligand>
        <name>Mn(2+)</name>
        <dbReference type="ChEBI" id="CHEBI:29035"/>
        <label>2</label>
    </ligand>
</feature>
<protein>
    <recommendedName>
        <fullName evidence="5">N-acetyldiaminopimelate deacetylase</fullName>
        <ecNumber evidence="5">3.5.1.47</ecNumber>
    </recommendedName>
</protein>
<dbReference type="InterPro" id="IPR011650">
    <property type="entry name" value="Peptidase_M20_dimer"/>
</dbReference>
<keyword evidence="2 5" id="KW-0378">Hydrolase</keyword>
<dbReference type="CDD" id="cd05670">
    <property type="entry name" value="M20_Acy1_YkuR-like"/>
    <property type="match status" value="1"/>
</dbReference>
<dbReference type="GO" id="GO:0009089">
    <property type="term" value="P:lysine biosynthetic process via diaminopimelate"/>
    <property type="evidence" value="ECO:0007669"/>
    <property type="project" value="UniProtKB-UniRule"/>
</dbReference>
<feature type="binding site" evidence="6">
    <location>
        <position position="347"/>
    </location>
    <ligand>
        <name>Mn(2+)</name>
        <dbReference type="ChEBI" id="CHEBI:29035"/>
        <label>2</label>
    </ligand>
</feature>
<feature type="active site" description="Proton acceptor" evidence="5">
    <location>
        <position position="128"/>
    </location>
</feature>
<comment type="pathway">
    <text evidence="5">Amino-acid biosynthesis; L-lysine biosynthesis via DAP pathway; LL-2,6-diaminopimelate from (S)-tetrahydrodipicolinate (acetylase route): step 3/3.</text>
</comment>
<evidence type="ECO:0000256" key="2">
    <source>
        <dbReference type="ARBA" id="ARBA00022801"/>
    </source>
</evidence>
<dbReference type="HAMAP" id="MF_01692">
    <property type="entry name" value="DapEL"/>
    <property type="match status" value="1"/>
</dbReference>
<feature type="domain" description="Peptidase M20 dimerisation" evidence="7">
    <location>
        <begin position="180"/>
        <end position="268"/>
    </location>
</feature>
<feature type="binding site" evidence="6">
    <location>
        <position position="96"/>
    </location>
    <ligand>
        <name>Mn(2+)</name>
        <dbReference type="ChEBI" id="CHEBI:29035"/>
        <label>2</label>
    </ligand>
</feature>
<reference evidence="8" key="1">
    <citation type="submission" date="2020-09" db="EMBL/GenBank/DDBJ databases">
        <title>A novel bacterium of genus Bacillus, isolated from South China Sea.</title>
        <authorList>
            <person name="Huang H."/>
            <person name="Mo K."/>
            <person name="Hu Y."/>
        </authorList>
    </citation>
    <scope>NUCLEOTIDE SEQUENCE</scope>
    <source>
        <strain evidence="8">IB182487</strain>
    </source>
</reference>
<keyword evidence="4 5" id="KW-0457">Lysine biosynthesis</keyword>
<name>A0A926S1S6_9BACI</name>
<dbReference type="InterPro" id="IPR036264">
    <property type="entry name" value="Bact_exopeptidase_dim_dom"/>
</dbReference>
<dbReference type="Gene3D" id="3.30.70.360">
    <property type="match status" value="1"/>
</dbReference>
<organism evidence="8 9">
    <name type="scientific">Metabacillus arenae</name>
    <dbReference type="NCBI Taxonomy" id="2771434"/>
    <lineage>
        <taxon>Bacteria</taxon>
        <taxon>Bacillati</taxon>
        <taxon>Bacillota</taxon>
        <taxon>Bacilli</taxon>
        <taxon>Bacillales</taxon>
        <taxon>Bacillaceae</taxon>
        <taxon>Metabacillus</taxon>
    </lineage>
</organism>
<feature type="binding site" evidence="6">
    <location>
        <position position="154"/>
    </location>
    <ligand>
        <name>Mn(2+)</name>
        <dbReference type="ChEBI" id="CHEBI:29035"/>
        <label>2</label>
    </ligand>
</feature>
<evidence type="ECO:0000313" key="9">
    <source>
        <dbReference type="Proteomes" id="UP000626844"/>
    </source>
</evidence>
<evidence type="ECO:0000256" key="3">
    <source>
        <dbReference type="ARBA" id="ARBA00022915"/>
    </source>
</evidence>
<evidence type="ECO:0000259" key="7">
    <source>
        <dbReference type="Pfam" id="PF07687"/>
    </source>
</evidence>